<keyword evidence="1" id="KW-0175">Coiled coil</keyword>
<evidence type="ECO:0000256" key="1">
    <source>
        <dbReference type="SAM" id="Coils"/>
    </source>
</evidence>
<evidence type="ECO:0000313" key="4">
    <source>
        <dbReference type="EMBL" id="KAK3674361.1"/>
    </source>
</evidence>
<proteinExistence type="predicted"/>
<gene>
    <name evidence="4" type="ORF">LTR78_005830</name>
</gene>
<dbReference type="GO" id="GO:0000776">
    <property type="term" value="C:kinetochore"/>
    <property type="evidence" value="ECO:0007669"/>
    <property type="project" value="InterPro"/>
</dbReference>
<feature type="domain" description="Kinetochore protein Sos7 coiled-coil" evidence="3">
    <location>
        <begin position="65"/>
        <end position="138"/>
    </location>
</feature>
<organism evidence="4 5">
    <name type="scientific">Recurvomyces mirabilis</name>
    <dbReference type="NCBI Taxonomy" id="574656"/>
    <lineage>
        <taxon>Eukaryota</taxon>
        <taxon>Fungi</taxon>
        <taxon>Dikarya</taxon>
        <taxon>Ascomycota</taxon>
        <taxon>Pezizomycotina</taxon>
        <taxon>Dothideomycetes</taxon>
        <taxon>Dothideomycetidae</taxon>
        <taxon>Mycosphaerellales</taxon>
        <taxon>Teratosphaeriaceae</taxon>
        <taxon>Recurvomyces</taxon>
    </lineage>
</organism>
<dbReference type="EMBL" id="JAUTXT010000020">
    <property type="protein sequence ID" value="KAK3674361.1"/>
    <property type="molecule type" value="Genomic_DNA"/>
</dbReference>
<name>A0AAE0WM78_9PEZI</name>
<dbReference type="AlphaFoldDB" id="A0AAE0WM78"/>
<feature type="region of interest" description="Disordered" evidence="2">
    <location>
        <begin position="25"/>
        <end position="50"/>
    </location>
</feature>
<evidence type="ECO:0000256" key="2">
    <source>
        <dbReference type="SAM" id="MobiDB-lite"/>
    </source>
</evidence>
<feature type="compositionally biased region" description="Polar residues" evidence="2">
    <location>
        <begin position="30"/>
        <end position="48"/>
    </location>
</feature>
<dbReference type="Pfam" id="PF20882">
    <property type="entry name" value="Sos7"/>
    <property type="match status" value="1"/>
</dbReference>
<dbReference type="GO" id="GO:0051315">
    <property type="term" value="P:attachment of mitotic spindle microtubules to kinetochore"/>
    <property type="evidence" value="ECO:0007669"/>
    <property type="project" value="TreeGrafter"/>
</dbReference>
<dbReference type="GO" id="GO:0034501">
    <property type="term" value="P:protein localization to kinetochore"/>
    <property type="evidence" value="ECO:0007669"/>
    <property type="project" value="InterPro"/>
</dbReference>
<comment type="caution">
    <text evidence="4">The sequence shown here is derived from an EMBL/GenBank/DDBJ whole genome shotgun (WGS) entry which is preliminary data.</text>
</comment>
<evidence type="ECO:0000259" key="3">
    <source>
        <dbReference type="Pfam" id="PF20882"/>
    </source>
</evidence>
<dbReference type="InterPro" id="IPR048781">
    <property type="entry name" value="Sos7_CC"/>
</dbReference>
<protein>
    <recommendedName>
        <fullName evidence="3">Kinetochore protein Sos7 coiled-coil domain-containing protein</fullName>
    </recommendedName>
</protein>
<sequence length="278" mass="31395">MDPQTAVQTLDTHTTTLTILHLTHPLLHPNPSTKPHTRTSAASDTSNQATPTPALLAADLAHYRDLFTKLRFSYVEQVTKERFLRSLVSNPPESSSAEENAALEEKLRGDKAALKERKEEARGLIQELEEQGRSLVGRWEGVRERRVELEALPTEIELLEEQIQDLIAKQEPQHSNPELALPLQPTQDLLRQREVELEAIDAQIAALRRDGPARKQEVEGLRDELPALQARKFQVVAEAREARRRRQEGASAIEGDEMEERGRWLRGVEAGLRGMLEV</sequence>
<evidence type="ECO:0000313" key="5">
    <source>
        <dbReference type="Proteomes" id="UP001274830"/>
    </source>
</evidence>
<dbReference type="PANTHER" id="PTHR37329">
    <property type="entry name" value="KINETOCHORE PROTEIN SOS7"/>
    <property type="match status" value="1"/>
</dbReference>
<feature type="coiled-coil region" evidence="1">
    <location>
        <begin position="100"/>
        <end position="210"/>
    </location>
</feature>
<accession>A0AAE0WM78</accession>
<reference evidence="4" key="1">
    <citation type="submission" date="2023-07" db="EMBL/GenBank/DDBJ databases">
        <title>Black Yeasts Isolated from many extreme environments.</title>
        <authorList>
            <person name="Coleine C."/>
            <person name="Stajich J.E."/>
            <person name="Selbmann L."/>
        </authorList>
    </citation>
    <scope>NUCLEOTIDE SEQUENCE</scope>
    <source>
        <strain evidence="4">CCFEE 5485</strain>
    </source>
</reference>
<dbReference type="Proteomes" id="UP001274830">
    <property type="component" value="Unassembled WGS sequence"/>
</dbReference>
<keyword evidence="5" id="KW-1185">Reference proteome</keyword>
<dbReference type="InterPro" id="IPR037475">
    <property type="entry name" value="Sos7"/>
</dbReference>
<dbReference type="PANTHER" id="PTHR37329:SF1">
    <property type="entry name" value="KINETOCHORE PROTEIN SOS7"/>
    <property type="match status" value="1"/>
</dbReference>